<keyword evidence="2 5" id="KW-0690">Ribosome biogenesis</keyword>
<gene>
    <name evidence="5" type="primary">rimM</name>
    <name evidence="8" type="ORF">PL11_008915</name>
</gene>
<comment type="function">
    <text evidence="5">An accessory protein needed during the final step in the assembly of 30S ribosomal subunit, possibly for assembly of the head region. Essential for efficient processing of 16S rRNA. May be needed both before and after RbfA during the maturation of 16S rRNA. It has affinity for free ribosomal 30S subunits but not for 70S ribosomes.</text>
</comment>
<evidence type="ECO:0000256" key="5">
    <source>
        <dbReference type="HAMAP-Rule" id="MF_00014"/>
    </source>
</evidence>
<dbReference type="PANTHER" id="PTHR33692:SF1">
    <property type="entry name" value="RIBOSOME MATURATION FACTOR RIMM"/>
    <property type="match status" value="1"/>
</dbReference>
<dbReference type="PANTHER" id="PTHR33692">
    <property type="entry name" value="RIBOSOME MATURATION FACTOR RIMM"/>
    <property type="match status" value="1"/>
</dbReference>
<proteinExistence type="inferred from homology"/>
<keyword evidence="9" id="KW-1185">Reference proteome</keyword>
<dbReference type="OrthoDB" id="9810331at2"/>
<dbReference type="eggNOG" id="COG0806">
    <property type="taxonomic scope" value="Bacteria"/>
</dbReference>
<organism evidence="8 9">
    <name type="scientific">Lentilactobacillus curieae</name>
    <dbReference type="NCBI Taxonomy" id="1138822"/>
    <lineage>
        <taxon>Bacteria</taxon>
        <taxon>Bacillati</taxon>
        <taxon>Bacillota</taxon>
        <taxon>Bacilli</taxon>
        <taxon>Lactobacillales</taxon>
        <taxon>Lactobacillaceae</taxon>
        <taxon>Lentilactobacillus</taxon>
    </lineage>
</organism>
<dbReference type="HAMAP" id="MF_00014">
    <property type="entry name" value="Ribosome_mat_RimM"/>
    <property type="match status" value="1"/>
</dbReference>
<dbReference type="InterPro" id="IPR036976">
    <property type="entry name" value="RimM_N_sf"/>
</dbReference>
<dbReference type="GO" id="GO:0005840">
    <property type="term" value="C:ribosome"/>
    <property type="evidence" value="ECO:0007669"/>
    <property type="project" value="InterPro"/>
</dbReference>
<dbReference type="InterPro" id="IPR056792">
    <property type="entry name" value="PRC_RimM"/>
</dbReference>
<keyword evidence="4 5" id="KW-0143">Chaperone</keyword>
<sequence>MEYYNVGNLVNTQGIKGEVRVISITDFPEDRFKKGNTLFVDDEKTHSMTKLEIDGVRKQKNFIILHFKGYDSINDVLKFKPGVLKVSEDSIPDDELDEGEYYYHQIIGLSVVEDGKQLGTVKEILSPGANDVWVVKRDHKQDLLLPKIDSVIKGVDLETGIIDVEVPEGLDDED</sequence>
<keyword evidence="3 5" id="KW-0698">rRNA processing</keyword>
<dbReference type="InterPro" id="IPR002676">
    <property type="entry name" value="RimM_N"/>
</dbReference>
<feature type="domain" description="RimM N-terminal" evidence="6">
    <location>
        <begin position="6"/>
        <end position="89"/>
    </location>
</feature>
<evidence type="ECO:0000256" key="4">
    <source>
        <dbReference type="ARBA" id="ARBA00023186"/>
    </source>
</evidence>
<evidence type="ECO:0000259" key="7">
    <source>
        <dbReference type="Pfam" id="PF24986"/>
    </source>
</evidence>
<dbReference type="EMBL" id="CP018906">
    <property type="protein sequence ID" value="AQW22031.1"/>
    <property type="molecule type" value="Genomic_DNA"/>
</dbReference>
<dbReference type="Gene3D" id="2.30.30.240">
    <property type="entry name" value="PRC-barrel domain"/>
    <property type="match status" value="1"/>
</dbReference>
<dbReference type="Gene3D" id="2.40.30.60">
    <property type="entry name" value="RimM"/>
    <property type="match status" value="1"/>
</dbReference>
<dbReference type="GO" id="GO:0043022">
    <property type="term" value="F:ribosome binding"/>
    <property type="evidence" value="ECO:0007669"/>
    <property type="project" value="InterPro"/>
</dbReference>
<evidence type="ECO:0000256" key="3">
    <source>
        <dbReference type="ARBA" id="ARBA00022552"/>
    </source>
</evidence>
<dbReference type="AlphaFoldDB" id="A0A1S6QK96"/>
<dbReference type="KEGG" id="lcu:PL11_008915"/>
<keyword evidence="1 5" id="KW-0963">Cytoplasm</keyword>
<dbReference type="InterPro" id="IPR011033">
    <property type="entry name" value="PRC_barrel-like_sf"/>
</dbReference>
<dbReference type="Proteomes" id="UP000030361">
    <property type="component" value="Chromosome"/>
</dbReference>
<comment type="subunit">
    <text evidence="5">Binds ribosomal protein uS19.</text>
</comment>
<dbReference type="Pfam" id="PF01782">
    <property type="entry name" value="RimM"/>
    <property type="match status" value="1"/>
</dbReference>
<dbReference type="InterPro" id="IPR009000">
    <property type="entry name" value="Transl_B-barrel_sf"/>
</dbReference>
<accession>A0A1S6QK96</accession>
<dbReference type="GO" id="GO:0006364">
    <property type="term" value="P:rRNA processing"/>
    <property type="evidence" value="ECO:0007669"/>
    <property type="project" value="UniProtKB-UniRule"/>
</dbReference>
<dbReference type="GO" id="GO:0005737">
    <property type="term" value="C:cytoplasm"/>
    <property type="evidence" value="ECO:0007669"/>
    <property type="project" value="UniProtKB-SubCell"/>
</dbReference>
<feature type="domain" description="Ribosome maturation factor RimM PRC barrel" evidence="7">
    <location>
        <begin position="104"/>
        <end position="170"/>
    </location>
</feature>
<evidence type="ECO:0000256" key="2">
    <source>
        <dbReference type="ARBA" id="ARBA00022517"/>
    </source>
</evidence>
<evidence type="ECO:0000259" key="6">
    <source>
        <dbReference type="Pfam" id="PF01782"/>
    </source>
</evidence>
<reference evidence="8 9" key="1">
    <citation type="journal article" date="2015" name="Genome Announc.">
        <title>Genome Sequence of Lactobacillus curieae CCTCC M 2011381T, a Novel Producer of Gamma-aminobutyric Acid.</title>
        <authorList>
            <person name="Wang Y."/>
            <person name="Wang Y."/>
            <person name="Lang C."/>
            <person name="Wei D."/>
            <person name="Xu P."/>
            <person name="Xie J."/>
        </authorList>
    </citation>
    <scope>NUCLEOTIDE SEQUENCE [LARGE SCALE GENOMIC DNA]</scope>
    <source>
        <strain evidence="8 9">CCTCC M 2011381</strain>
    </source>
</reference>
<comment type="similarity">
    <text evidence="5">Belongs to the RimM family.</text>
</comment>
<evidence type="ECO:0000313" key="9">
    <source>
        <dbReference type="Proteomes" id="UP000030361"/>
    </source>
</evidence>
<name>A0A1S6QK96_9LACO</name>
<comment type="subcellular location">
    <subcellularLocation>
        <location evidence="5">Cytoplasm</location>
    </subcellularLocation>
</comment>
<evidence type="ECO:0000313" key="8">
    <source>
        <dbReference type="EMBL" id="AQW22031.1"/>
    </source>
</evidence>
<dbReference type="NCBIfam" id="TIGR02273">
    <property type="entry name" value="16S_RimM"/>
    <property type="match status" value="1"/>
</dbReference>
<dbReference type="InterPro" id="IPR011961">
    <property type="entry name" value="RimM"/>
</dbReference>
<dbReference type="Pfam" id="PF24986">
    <property type="entry name" value="PRC_RimM"/>
    <property type="match status" value="1"/>
</dbReference>
<dbReference type="SUPFAM" id="SSF50447">
    <property type="entry name" value="Translation proteins"/>
    <property type="match status" value="1"/>
</dbReference>
<dbReference type="SUPFAM" id="SSF50346">
    <property type="entry name" value="PRC-barrel domain"/>
    <property type="match status" value="1"/>
</dbReference>
<evidence type="ECO:0000256" key="1">
    <source>
        <dbReference type="ARBA" id="ARBA00022490"/>
    </source>
</evidence>
<comment type="domain">
    <text evidence="5">The PRC barrel domain binds ribosomal protein uS19.</text>
</comment>
<dbReference type="RefSeq" id="WP_035167197.1">
    <property type="nucleotide sequence ID" value="NZ_CP018906.1"/>
</dbReference>
<dbReference type="GO" id="GO:0042274">
    <property type="term" value="P:ribosomal small subunit biogenesis"/>
    <property type="evidence" value="ECO:0007669"/>
    <property type="project" value="UniProtKB-UniRule"/>
</dbReference>
<protein>
    <recommendedName>
        <fullName evidence="5">Ribosome maturation factor RimM</fullName>
    </recommendedName>
</protein>